<dbReference type="PANTHER" id="PTHR11104:SF0">
    <property type="entry name" value="SPBETA PROPHAGE-DERIVED AMINOGLYCOSIDE N(3')-ACETYLTRANSFERASE-LIKE PROTEIN YOKD"/>
    <property type="match status" value="1"/>
</dbReference>
<keyword evidence="2" id="KW-0808">Transferase</keyword>
<name>A0ABQ5P0N9_9ACTN</name>
<evidence type="ECO:0000313" key="4">
    <source>
        <dbReference type="EMBL" id="GLF96168.1"/>
    </source>
</evidence>
<dbReference type="EMBL" id="BSBI01000007">
    <property type="protein sequence ID" value="GLF96168.1"/>
    <property type="molecule type" value="Genomic_DNA"/>
</dbReference>
<dbReference type="SUPFAM" id="SSF110710">
    <property type="entry name" value="TTHA0583/YokD-like"/>
    <property type="match status" value="1"/>
</dbReference>
<organism evidence="4 5">
    <name type="scientific">Streptomyces yaizuensis</name>
    <dbReference type="NCBI Taxonomy" id="2989713"/>
    <lineage>
        <taxon>Bacteria</taxon>
        <taxon>Bacillati</taxon>
        <taxon>Actinomycetota</taxon>
        <taxon>Actinomycetes</taxon>
        <taxon>Kitasatosporales</taxon>
        <taxon>Streptomycetaceae</taxon>
        <taxon>Streptomyces</taxon>
    </lineage>
</organism>
<sequence>MRDRVRLARSLRALGVPEGATLLVHASLRGTGLDAEVLRDALTDILGPAGTLVVPAFTPANSDTSGAYRALVAGLTPRQERAFRRSMPAFDPSTTPGQGMGRLSEAVRTAPGAVRSGHPQTSFAALGARAAEYLADHAPDCHLGEASPLGALYRASAHVLLINVGFEVCTAFHLAEYRVNAPLRTYRCVVPRPGGGKKWTEYEDIHLDDSDFGAIGASFTWGMERTGHLGERAARIFPIREAVDHAVEWMTEKRH</sequence>
<dbReference type="PANTHER" id="PTHR11104">
    <property type="entry name" value="AMINOGLYCOSIDE N3-ACETYLTRANSFERASE"/>
    <property type="match status" value="1"/>
</dbReference>
<comment type="similarity">
    <text evidence="1">Belongs to the antibiotic N-acetyltransferase family.</text>
</comment>
<dbReference type="InterPro" id="IPR028345">
    <property type="entry name" value="Antibiotic_NAT-like"/>
</dbReference>
<evidence type="ECO:0000256" key="1">
    <source>
        <dbReference type="ARBA" id="ARBA00006383"/>
    </source>
</evidence>
<dbReference type="Proteomes" id="UP001291653">
    <property type="component" value="Unassembled WGS sequence"/>
</dbReference>
<protein>
    <submittedName>
        <fullName evidence="4">AAC(3) family N-acetyltransferase</fullName>
    </submittedName>
</protein>
<proteinExistence type="inferred from homology"/>
<reference evidence="4 5" key="1">
    <citation type="submission" date="2022-10" db="EMBL/GenBank/DDBJ databases">
        <title>Draft genome sequence of Streptomyces sp. YSPA8.</title>
        <authorList>
            <person name="Moriuchi R."/>
            <person name="Dohra H."/>
            <person name="Yamamura H."/>
            <person name="Kodani S."/>
        </authorList>
    </citation>
    <scope>NUCLEOTIDE SEQUENCE [LARGE SCALE GENOMIC DNA]</scope>
    <source>
        <strain evidence="4 5">YSPA8</strain>
    </source>
</reference>
<keyword evidence="5" id="KW-1185">Reference proteome</keyword>
<comment type="caution">
    <text evidence="4">The sequence shown here is derived from an EMBL/GenBank/DDBJ whole genome shotgun (WGS) entry which is preliminary data.</text>
</comment>
<dbReference type="RefSeq" id="WP_323448207.1">
    <property type="nucleotide sequence ID" value="NZ_BSBI01000007.1"/>
</dbReference>
<dbReference type="Pfam" id="PF02522">
    <property type="entry name" value="Antibiotic_NAT"/>
    <property type="match status" value="1"/>
</dbReference>
<keyword evidence="3" id="KW-0012">Acyltransferase</keyword>
<evidence type="ECO:0000256" key="3">
    <source>
        <dbReference type="ARBA" id="ARBA00023315"/>
    </source>
</evidence>
<gene>
    <name evidence="4" type="ORF">SYYSPA8_17745</name>
</gene>
<evidence type="ECO:0000313" key="5">
    <source>
        <dbReference type="Proteomes" id="UP001291653"/>
    </source>
</evidence>
<accession>A0ABQ5P0N9</accession>
<dbReference type="InterPro" id="IPR003679">
    <property type="entry name" value="Amioglycoside_AcTrfase"/>
</dbReference>
<evidence type="ECO:0000256" key="2">
    <source>
        <dbReference type="ARBA" id="ARBA00022679"/>
    </source>
</evidence>